<comment type="caution">
    <text evidence="1">The sequence shown here is derived from an EMBL/GenBank/DDBJ whole genome shotgun (WGS) entry which is preliminary data.</text>
</comment>
<dbReference type="AlphaFoldDB" id="A0A226WX70"/>
<gene>
    <name evidence="1" type="ORF">BSU04_26130</name>
</gene>
<organism evidence="1 2">
    <name type="scientific">Caballeronia sordidicola</name>
    <name type="common">Burkholderia sordidicola</name>
    <dbReference type="NCBI Taxonomy" id="196367"/>
    <lineage>
        <taxon>Bacteria</taxon>
        <taxon>Pseudomonadati</taxon>
        <taxon>Pseudomonadota</taxon>
        <taxon>Betaproteobacteria</taxon>
        <taxon>Burkholderiales</taxon>
        <taxon>Burkholderiaceae</taxon>
        <taxon>Caballeronia</taxon>
    </lineage>
</organism>
<evidence type="ECO:0000313" key="2">
    <source>
        <dbReference type="Proteomes" id="UP000214720"/>
    </source>
</evidence>
<name>A0A226WX70_CABSO</name>
<sequence>MSETLSQKKWGEKRFRALQTDRTTRVFNAVNSTAPVQRGRK</sequence>
<reference evidence="2" key="1">
    <citation type="submission" date="2017-01" db="EMBL/GenBank/DDBJ databases">
        <title>Genome Analysis of Deinococcus marmoris KOPRI26562.</title>
        <authorList>
            <person name="Kim J.H."/>
            <person name="Oh H.-M."/>
        </authorList>
    </citation>
    <scope>NUCLEOTIDE SEQUENCE [LARGE SCALE GENOMIC DNA]</scope>
    <source>
        <strain evidence="2">PAMC 26633</strain>
    </source>
</reference>
<dbReference type="Proteomes" id="UP000214720">
    <property type="component" value="Unassembled WGS sequence"/>
</dbReference>
<accession>A0A226WX70</accession>
<proteinExistence type="predicted"/>
<protein>
    <submittedName>
        <fullName evidence="1">Uncharacterized protein</fullName>
    </submittedName>
</protein>
<evidence type="ECO:0000313" key="1">
    <source>
        <dbReference type="EMBL" id="OXC75713.1"/>
    </source>
</evidence>
<dbReference type="EMBL" id="MTHB01000165">
    <property type="protein sequence ID" value="OXC75713.1"/>
    <property type="molecule type" value="Genomic_DNA"/>
</dbReference>